<dbReference type="EMBL" id="PVBQ01000002">
    <property type="protein sequence ID" value="PRD49049.1"/>
    <property type="molecule type" value="Genomic_DNA"/>
</dbReference>
<sequence length="212" mass="23432">MNRRESLKALGLLAAGAGVLATACNGESAKEARIANETSDKLPGVEDWEHERTQKLLEEKFFTDHEMATITVLANIIIPKDDISGSASEAGVPEFIEFIVKDLPSNKIPMRGGLKWMDVQCQKRYGDAFIKCTKEQQIALIDEIAYPDKAKPEMQQGVAFFSLMRNLTASGFYTTEMGVKDIGYVGNRPGVWNGVPEDILKEHGFDPAQFFG</sequence>
<dbReference type="OrthoDB" id="129242at2"/>
<comment type="caution">
    <text evidence="1">The sequence shown here is derived from an EMBL/GenBank/DDBJ whole genome shotgun (WGS) entry which is preliminary data.</text>
</comment>
<dbReference type="RefSeq" id="WP_105715615.1">
    <property type="nucleotide sequence ID" value="NZ_PVBQ01000002.1"/>
</dbReference>
<proteinExistence type="predicted"/>
<dbReference type="PROSITE" id="PS51257">
    <property type="entry name" value="PROKAR_LIPOPROTEIN"/>
    <property type="match status" value="1"/>
</dbReference>
<dbReference type="Pfam" id="PF13618">
    <property type="entry name" value="Gluconate_2-dh3"/>
    <property type="match status" value="1"/>
</dbReference>
<dbReference type="InterPro" id="IPR027056">
    <property type="entry name" value="Gluconate_2DH_su3"/>
</dbReference>
<keyword evidence="2" id="KW-1185">Reference proteome</keyword>
<accession>A0A2S9J8J0</accession>
<organism evidence="1 2">
    <name type="scientific">Sphingobacterium haloxyli</name>
    <dbReference type="NCBI Taxonomy" id="2100533"/>
    <lineage>
        <taxon>Bacteria</taxon>
        <taxon>Pseudomonadati</taxon>
        <taxon>Bacteroidota</taxon>
        <taxon>Sphingobacteriia</taxon>
        <taxon>Sphingobacteriales</taxon>
        <taxon>Sphingobacteriaceae</taxon>
        <taxon>Sphingobacterium</taxon>
    </lineage>
</organism>
<evidence type="ECO:0000313" key="2">
    <source>
        <dbReference type="Proteomes" id="UP000239711"/>
    </source>
</evidence>
<dbReference type="AlphaFoldDB" id="A0A2S9J8J0"/>
<reference evidence="1 2" key="1">
    <citation type="submission" date="2018-02" db="EMBL/GenBank/DDBJ databases">
        <title>The draft genome of Sphingobacterium sp. 5JN-11.</title>
        <authorList>
            <person name="Liu L."/>
            <person name="Li L."/>
            <person name="Liang L."/>
            <person name="Zhang X."/>
            <person name="Wang T."/>
        </authorList>
    </citation>
    <scope>NUCLEOTIDE SEQUENCE [LARGE SCALE GENOMIC DNA]</scope>
    <source>
        <strain evidence="1 2">5JN-11</strain>
    </source>
</reference>
<evidence type="ECO:0000313" key="1">
    <source>
        <dbReference type="EMBL" id="PRD49049.1"/>
    </source>
</evidence>
<name>A0A2S9J8J0_9SPHI</name>
<dbReference type="Proteomes" id="UP000239711">
    <property type="component" value="Unassembled WGS sequence"/>
</dbReference>
<gene>
    <name evidence="1" type="ORF">C5745_02565</name>
</gene>
<protein>
    <submittedName>
        <fullName evidence="1">Transcriptional initiation protein Tat</fullName>
    </submittedName>
</protein>